<dbReference type="SUPFAM" id="SSF56112">
    <property type="entry name" value="Protein kinase-like (PK-like)"/>
    <property type="match status" value="1"/>
</dbReference>
<keyword evidence="9" id="KW-0418">Kinase</keyword>
<evidence type="ECO:0000256" key="11">
    <source>
        <dbReference type="ARBA" id="ARBA00022989"/>
    </source>
</evidence>
<sequence>MPSSPSGHRQGRCLLLLAMVASLSTFVMSMDSRFTLVHCQTSAAPSPAPSSPSPPPPSSSSSTATNSTFWSNVVALLDALPSAAAPTGFASLSRGNGTNRAFVRGICRGDSAGGDCARYLRSAAMGIRSRCNSNSRRAAIWYDDGSTVTYPAPMFCFVSFADTNTSTPDEQKYRHEMHNTGQARDKGAFENTYYTLMTRLAARVVNGSGDTAPASFPEAPMFATGEAVYDPGVPNGTMYGLMQCMRDLTAAECDKCLQDSVPRLPSCCYGNLGGVVLGYNCYLRMEMYTYYDLKLDPPPPPAPAPSNFIGQSAGKKGLGSTLAVALPGGGTVLIALVILGVFLRRRNANRKRTPDDNSSKEEDIGYVEPEQLNLAVLRDATDNFSEENKLGEGGFGEVFKVFSFVQGTLQDGEEIAVKRLSQNSSQGFQELKNELVLAAKLEHRNLVRLLGVSLQEEKLVIYEYMPNRSLDTFLSDPVRRQQLDWSKRFSIICGIARGLLYLHEESRLKVIHRDLKPSNVLLDAKMNPKISDFGIARAFGGDQTRDITRRPVGTLGYMSPEYAYWGHVSTKSDMFSFGVIVLEIVTGRKNNSAYNDNSDSISVLGHVWDKWRAGSMVDVVDPALAESGYPESELLNCIEIGLLCVQENPADRPDASAVVLMLSSPTSTSDDRHRAPSRPAFVFSSGFTESDHPSRSSVEISDGVPLINGKQSSTTSVSENEMSISELQPR</sequence>
<evidence type="ECO:0000256" key="18">
    <source>
        <dbReference type="SAM" id="SignalP"/>
    </source>
</evidence>
<protein>
    <recommendedName>
        <fullName evidence="22">Protein kinase domain-containing protein</fullName>
    </recommendedName>
</protein>
<organism evidence="21">
    <name type="scientific">Setaria italica</name>
    <name type="common">Foxtail millet</name>
    <name type="synonym">Panicum italicum</name>
    <dbReference type="NCBI Taxonomy" id="4555"/>
    <lineage>
        <taxon>Eukaryota</taxon>
        <taxon>Viridiplantae</taxon>
        <taxon>Streptophyta</taxon>
        <taxon>Embryophyta</taxon>
        <taxon>Tracheophyta</taxon>
        <taxon>Spermatophyta</taxon>
        <taxon>Magnoliopsida</taxon>
        <taxon>Liliopsida</taxon>
        <taxon>Poales</taxon>
        <taxon>Poaceae</taxon>
        <taxon>PACMAD clade</taxon>
        <taxon>Panicoideae</taxon>
        <taxon>Panicodae</taxon>
        <taxon>Paniceae</taxon>
        <taxon>Cenchrinae</taxon>
        <taxon>Setaria</taxon>
    </lineage>
</organism>
<dbReference type="PROSITE" id="PS51473">
    <property type="entry name" value="GNK2"/>
    <property type="match status" value="2"/>
</dbReference>
<dbReference type="AlphaFoldDB" id="A0A368RHE4"/>
<evidence type="ECO:0000256" key="3">
    <source>
        <dbReference type="ARBA" id="ARBA00022553"/>
    </source>
</evidence>
<feature type="compositionally biased region" description="Polar residues" evidence="16">
    <location>
        <begin position="709"/>
        <end position="730"/>
    </location>
</feature>
<evidence type="ECO:0000313" key="21">
    <source>
        <dbReference type="EMBL" id="RCV29581.1"/>
    </source>
</evidence>
<dbReference type="EMBL" id="CM003533">
    <property type="protein sequence ID" value="RCV29581.1"/>
    <property type="molecule type" value="Genomic_DNA"/>
</dbReference>
<evidence type="ECO:0000256" key="9">
    <source>
        <dbReference type="ARBA" id="ARBA00022777"/>
    </source>
</evidence>
<dbReference type="SMART" id="SM00220">
    <property type="entry name" value="S_TKc"/>
    <property type="match status" value="1"/>
</dbReference>
<evidence type="ECO:0000256" key="12">
    <source>
        <dbReference type="ARBA" id="ARBA00023136"/>
    </source>
</evidence>
<dbReference type="PANTHER" id="PTHR27002">
    <property type="entry name" value="RECEPTOR-LIKE SERINE/THREONINE-PROTEIN KINASE SD1-8"/>
    <property type="match status" value="1"/>
</dbReference>
<dbReference type="Gene3D" id="1.10.510.10">
    <property type="entry name" value="Transferase(Phosphotransferase) domain 1"/>
    <property type="match status" value="1"/>
</dbReference>
<evidence type="ECO:0000256" key="14">
    <source>
        <dbReference type="ARBA" id="ARBA00023180"/>
    </source>
</evidence>
<feature type="region of interest" description="Disordered" evidence="16">
    <location>
        <begin position="684"/>
        <end position="730"/>
    </location>
</feature>
<evidence type="ECO:0008006" key="22">
    <source>
        <dbReference type="Google" id="ProtNLM"/>
    </source>
</evidence>
<comment type="subcellular location">
    <subcellularLocation>
        <location evidence="1">Membrane</location>
        <topology evidence="1">Single-pass membrane protein</topology>
    </subcellularLocation>
</comment>
<dbReference type="Gene3D" id="3.30.200.20">
    <property type="entry name" value="Phosphorylase Kinase, domain 1"/>
    <property type="match status" value="1"/>
</dbReference>
<keyword evidence="14" id="KW-0325">Glycoprotein</keyword>
<evidence type="ECO:0000256" key="4">
    <source>
        <dbReference type="ARBA" id="ARBA00022679"/>
    </source>
</evidence>
<feature type="transmembrane region" description="Helical" evidence="17">
    <location>
        <begin position="322"/>
        <end position="343"/>
    </location>
</feature>
<evidence type="ECO:0000256" key="2">
    <source>
        <dbReference type="ARBA" id="ARBA00022527"/>
    </source>
</evidence>
<dbReference type="Pfam" id="PF01657">
    <property type="entry name" value="Stress-antifung"/>
    <property type="match status" value="2"/>
</dbReference>
<dbReference type="PROSITE" id="PS00107">
    <property type="entry name" value="PROTEIN_KINASE_ATP"/>
    <property type="match status" value="1"/>
</dbReference>
<dbReference type="FunFam" id="3.30.430.20:FF:000007">
    <property type="entry name" value="Cysteine-rich receptor-like protein kinase 11"/>
    <property type="match status" value="1"/>
</dbReference>
<dbReference type="CDD" id="cd14066">
    <property type="entry name" value="STKc_IRAK"/>
    <property type="match status" value="1"/>
</dbReference>
<keyword evidence="13" id="KW-0675">Receptor</keyword>
<dbReference type="CDD" id="cd23509">
    <property type="entry name" value="Gnk2-like"/>
    <property type="match status" value="2"/>
</dbReference>
<keyword evidence="4" id="KW-0808">Transferase</keyword>
<evidence type="ECO:0000256" key="17">
    <source>
        <dbReference type="SAM" id="Phobius"/>
    </source>
</evidence>
<evidence type="ECO:0000256" key="16">
    <source>
        <dbReference type="SAM" id="MobiDB-lite"/>
    </source>
</evidence>
<feature type="domain" description="Gnk2-homologous" evidence="20">
    <location>
        <begin position="51"/>
        <end position="155"/>
    </location>
</feature>
<dbReference type="PANTHER" id="PTHR27002:SF372">
    <property type="entry name" value="OS04G0197200 PROTEIN"/>
    <property type="match status" value="1"/>
</dbReference>
<dbReference type="Pfam" id="PF00069">
    <property type="entry name" value="Pkinase"/>
    <property type="match status" value="1"/>
</dbReference>
<dbReference type="InterPro" id="IPR008271">
    <property type="entry name" value="Ser/Thr_kinase_AS"/>
</dbReference>
<reference evidence="21" key="2">
    <citation type="submission" date="2015-07" db="EMBL/GenBank/DDBJ databases">
        <authorList>
            <person name="Noorani M."/>
        </authorList>
    </citation>
    <scope>NUCLEOTIDE SEQUENCE</scope>
    <source>
        <strain evidence="21">Yugu1</strain>
    </source>
</reference>
<dbReference type="GO" id="GO:0004674">
    <property type="term" value="F:protein serine/threonine kinase activity"/>
    <property type="evidence" value="ECO:0007669"/>
    <property type="project" value="UniProtKB-KW"/>
</dbReference>
<evidence type="ECO:0000256" key="8">
    <source>
        <dbReference type="ARBA" id="ARBA00022741"/>
    </source>
</evidence>
<feature type="domain" description="Protein kinase" evidence="19">
    <location>
        <begin position="384"/>
        <end position="667"/>
    </location>
</feature>
<evidence type="ECO:0000256" key="6">
    <source>
        <dbReference type="ARBA" id="ARBA00022729"/>
    </source>
</evidence>
<evidence type="ECO:0000256" key="1">
    <source>
        <dbReference type="ARBA" id="ARBA00004167"/>
    </source>
</evidence>
<keyword evidence="7" id="KW-0677">Repeat</keyword>
<dbReference type="InterPro" id="IPR017441">
    <property type="entry name" value="Protein_kinase_ATP_BS"/>
</dbReference>
<dbReference type="InterPro" id="IPR038408">
    <property type="entry name" value="GNK2_sf"/>
</dbReference>
<reference evidence="21" key="1">
    <citation type="journal article" date="2012" name="Nat. Biotechnol.">
        <title>Reference genome sequence of the model plant Setaria.</title>
        <authorList>
            <person name="Bennetzen J.L."/>
            <person name="Schmutz J."/>
            <person name="Wang H."/>
            <person name="Percifield R."/>
            <person name="Hawkins J."/>
            <person name="Pontaroli A.C."/>
            <person name="Estep M."/>
            <person name="Feng L."/>
            <person name="Vaughn J.N."/>
            <person name="Grimwood J."/>
            <person name="Jenkins J."/>
            <person name="Barry K."/>
            <person name="Lindquist E."/>
            <person name="Hellsten U."/>
            <person name="Deshpande S."/>
            <person name="Wang X."/>
            <person name="Wu X."/>
            <person name="Mitros T."/>
            <person name="Triplett J."/>
            <person name="Yang X."/>
            <person name="Ye C.Y."/>
            <person name="Mauro-Herrera M."/>
            <person name="Wang L."/>
            <person name="Li P."/>
            <person name="Sharma M."/>
            <person name="Sharma R."/>
            <person name="Ronald P.C."/>
            <person name="Panaud O."/>
            <person name="Kellogg E.A."/>
            <person name="Brutnell T.P."/>
            <person name="Doust A.N."/>
            <person name="Tuskan G.A."/>
            <person name="Rokhsar D."/>
            <person name="Devos K.M."/>
        </authorList>
    </citation>
    <scope>NUCLEOTIDE SEQUENCE [LARGE SCALE GENOMIC DNA]</scope>
    <source>
        <strain evidence="21">Yugu1</strain>
    </source>
</reference>
<feature type="compositionally biased region" description="Pro residues" evidence="16">
    <location>
        <begin position="46"/>
        <end position="58"/>
    </location>
</feature>
<keyword evidence="11 17" id="KW-1133">Transmembrane helix</keyword>
<feature type="domain" description="Gnk2-homologous" evidence="20">
    <location>
        <begin position="171"/>
        <end position="290"/>
    </location>
</feature>
<feature type="signal peptide" evidence="18">
    <location>
        <begin position="1"/>
        <end position="29"/>
    </location>
</feature>
<feature type="binding site" evidence="15">
    <location>
        <position position="418"/>
    </location>
    <ligand>
        <name>ATP</name>
        <dbReference type="ChEBI" id="CHEBI:30616"/>
    </ligand>
</feature>
<evidence type="ECO:0000259" key="19">
    <source>
        <dbReference type="PROSITE" id="PS50011"/>
    </source>
</evidence>
<evidence type="ECO:0000256" key="15">
    <source>
        <dbReference type="PROSITE-ProRule" id="PRU10141"/>
    </source>
</evidence>
<dbReference type="Gene3D" id="3.30.430.20">
    <property type="entry name" value="Gnk2 domain, C-X8-C-X2-C motif"/>
    <property type="match status" value="2"/>
</dbReference>
<evidence type="ECO:0000256" key="10">
    <source>
        <dbReference type="ARBA" id="ARBA00022840"/>
    </source>
</evidence>
<dbReference type="OrthoDB" id="4062651at2759"/>
<feature type="chain" id="PRO_5016705179" description="Protein kinase domain-containing protein" evidence="18">
    <location>
        <begin position="30"/>
        <end position="730"/>
    </location>
</feature>
<dbReference type="FunFam" id="1.10.510.10:FF:000343">
    <property type="entry name" value="Cysteine-rich receptor-like protein kinase 28"/>
    <property type="match status" value="1"/>
</dbReference>
<keyword evidence="5 17" id="KW-0812">Transmembrane</keyword>
<dbReference type="GO" id="GO:0005524">
    <property type="term" value="F:ATP binding"/>
    <property type="evidence" value="ECO:0007669"/>
    <property type="project" value="UniProtKB-UniRule"/>
</dbReference>
<keyword evidence="3" id="KW-0597">Phosphoprotein</keyword>
<keyword evidence="2" id="KW-0723">Serine/threonine-protein kinase</keyword>
<accession>A0A368RHE4</accession>
<proteinExistence type="predicted"/>
<keyword evidence="12 17" id="KW-0472">Membrane</keyword>
<dbReference type="InterPro" id="IPR000719">
    <property type="entry name" value="Prot_kinase_dom"/>
</dbReference>
<evidence type="ECO:0000256" key="7">
    <source>
        <dbReference type="ARBA" id="ARBA00022737"/>
    </source>
</evidence>
<evidence type="ECO:0000256" key="5">
    <source>
        <dbReference type="ARBA" id="ARBA00022692"/>
    </source>
</evidence>
<keyword evidence="8 15" id="KW-0547">Nucleotide-binding</keyword>
<dbReference type="InterPro" id="IPR011009">
    <property type="entry name" value="Kinase-like_dom_sf"/>
</dbReference>
<keyword evidence="10 15" id="KW-0067">ATP-binding</keyword>
<evidence type="ECO:0000256" key="13">
    <source>
        <dbReference type="ARBA" id="ARBA00023170"/>
    </source>
</evidence>
<dbReference type="PROSITE" id="PS00108">
    <property type="entry name" value="PROTEIN_KINASE_ST"/>
    <property type="match status" value="1"/>
</dbReference>
<dbReference type="GO" id="GO:0016020">
    <property type="term" value="C:membrane"/>
    <property type="evidence" value="ECO:0007669"/>
    <property type="project" value="UniProtKB-SubCell"/>
</dbReference>
<name>A0A368RHE4_SETIT</name>
<gene>
    <name evidence="21" type="ORF">SETIT_6G023900v2</name>
</gene>
<dbReference type="InterPro" id="IPR002902">
    <property type="entry name" value="GNK2"/>
</dbReference>
<dbReference type="PROSITE" id="PS50011">
    <property type="entry name" value="PROTEIN_KINASE_DOM"/>
    <property type="match status" value="1"/>
</dbReference>
<evidence type="ECO:0000259" key="20">
    <source>
        <dbReference type="PROSITE" id="PS51473"/>
    </source>
</evidence>
<feature type="region of interest" description="Disordered" evidence="16">
    <location>
        <begin position="43"/>
        <end position="64"/>
    </location>
</feature>
<keyword evidence="6 18" id="KW-0732">Signal</keyword>